<proteinExistence type="predicted"/>
<sequence length="1125" mass="125516">MSISDPKIRSLFLSCDGFLNAAVVQKKLVSEGGGVDLLIDNEFIKSLDASDAPEAKDQPLLLNINQICDAGFEHQPAYWAIDPSHANLASLGCDLNEKWSLYNGHTLYIYQNAGIDNSVDLVYIDPVVGEFIPIDANGHYQLGGHFGLHRCLASYIIEVYDAQYKIITRQETNIPEGKLGGRDLEGYISITEYLQAPKKAAFVRLLVRKFPAKSLEKDSFLFFTQPAFTLLAGEDKTPLKWEKSLISVEGWQTLRKCDHTQLAYIQFQLPEHAYDGEQHTIILIDRNSGLPAQGSPKTFSYATDVHGKLEQLEGSRVIGWISQPDMRVELYVDGLFVIDTTSAKADDNAQVFGFNIALPVQLLDGRPHLLEVKARPSGKLIGVLAEITPPQLTPWDVLQKYAAKPLPAKLSPAAAYRYEAMRASLLALSAAAGNKDGEALAALVAHVTCLGRLHEQLVAGFDKIRHFEHLSFPVVETPDVSIVVPVHNKFPVTYYCLVALLFAYNKASFEVILVDDGSSDDTVDVLDYVDGIQYLRNETSQGFIRSCNRGASIAKGQYIVMLNNDTEPTVHWLDELIFTFESFDKVGLAGSKLLYPDGKLQEAGGIVWSSGNPWNYGRSGNPHEPRFSYTRQADYLSGAAIMLTTALWKQVGGFSEEYCPAYFEDTDLAFKVRAAGYKTLFVPLSIVYHFEGISSGTSVTSGTKRYQEINRPKFKQKWINSCRFNGEEGKQVDLNKDRGINHRALVIDYQTPRPDIDAGSYAAIQEMRLLQSLGFKVTFIPENFAYMGAYTELLQRLGIEVIYAPFEYSMQTFMEKRGSEFDVVYITRYYVAKNQLHWVRQYAPTAKVLFCNADLHFLRELREGIERNDQEQINKACVIREDELSIMRQVDVVLSYNPIEHAVVLSHNLNSTKIVTCPWVVDIKDDIPGFADRQDIAFLGGFGHPPNKAAVLFFISQVMPILRYQLPDAKFRIYGSNVPPELEKLACDDVIVEGYIEDVADIYNTCKVFVAPLLTGAGIKGKVIDGLAHGTPSVLSPIAAEGTPLRHGLEVMIAETAQDWADAVTELYIDQSVWEKTSIAAREFAARHYSFENGRKLMLKALETCDVFASTDNQALAVNKTRTSL</sequence>
<evidence type="ECO:0000259" key="1">
    <source>
        <dbReference type="Pfam" id="PF00535"/>
    </source>
</evidence>
<dbReference type="PANTHER" id="PTHR43179">
    <property type="entry name" value="RHAMNOSYLTRANSFERASE WBBL"/>
    <property type="match status" value="1"/>
</dbReference>
<name>A0A1Z4BWF7_9GAMM</name>
<evidence type="ECO:0000313" key="2">
    <source>
        <dbReference type="EMBL" id="ASF45580.1"/>
    </source>
</evidence>
<dbReference type="AlphaFoldDB" id="A0A1Z4BWF7"/>
<organism evidence="2 3">
    <name type="scientific">Methylovulum psychrotolerans</name>
    <dbReference type="NCBI Taxonomy" id="1704499"/>
    <lineage>
        <taxon>Bacteria</taxon>
        <taxon>Pseudomonadati</taxon>
        <taxon>Pseudomonadota</taxon>
        <taxon>Gammaproteobacteria</taxon>
        <taxon>Methylococcales</taxon>
        <taxon>Methylococcaceae</taxon>
        <taxon>Methylovulum</taxon>
    </lineage>
</organism>
<accession>A0A1Z4BWF7</accession>
<dbReference type="Gene3D" id="3.90.550.10">
    <property type="entry name" value="Spore Coat Polysaccharide Biosynthesis Protein SpsA, Chain A"/>
    <property type="match status" value="1"/>
</dbReference>
<dbReference type="CDD" id="cd04186">
    <property type="entry name" value="GT_2_like_c"/>
    <property type="match status" value="1"/>
</dbReference>
<reference evidence="2 3" key="1">
    <citation type="submission" date="2017-06" db="EMBL/GenBank/DDBJ databases">
        <title>Genome Sequencing of the methanotroph Methylovulum psychrotolerants str. HV10-M2 isolated from a high-altitude environment.</title>
        <authorList>
            <person name="Mateos-Rivera A."/>
        </authorList>
    </citation>
    <scope>NUCLEOTIDE SEQUENCE [LARGE SCALE GENOMIC DNA]</scope>
    <source>
        <strain evidence="2 3">HV10_M2</strain>
    </source>
</reference>
<dbReference type="KEGG" id="mpsy:CEK71_05570"/>
<dbReference type="OrthoDB" id="9807209at2"/>
<dbReference type="SUPFAM" id="SSF53756">
    <property type="entry name" value="UDP-Glycosyltransferase/glycogen phosphorylase"/>
    <property type="match status" value="1"/>
</dbReference>
<keyword evidence="3" id="KW-1185">Reference proteome</keyword>
<feature type="domain" description="Glycosyltransferase 2-like" evidence="1">
    <location>
        <begin position="481"/>
        <end position="603"/>
    </location>
</feature>
<dbReference type="GO" id="GO:0016740">
    <property type="term" value="F:transferase activity"/>
    <property type="evidence" value="ECO:0007669"/>
    <property type="project" value="UniProtKB-KW"/>
</dbReference>
<gene>
    <name evidence="2" type="ORF">CEK71_05570</name>
</gene>
<dbReference type="Gene3D" id="3.40.50.2000">
    <property type="entry name" value="Glycogen Phosphorylase B"/>
    <property type="match status" value="1"/>
</dbReference>
<keyword evidence="2" id="KW-0808">Transferase</keyword>
<dbReference type="PANTHER" id="PTHR43179:SF7">
    <property type="entry name" value="RHAMNOSYLTRANSFERASE WBBL"/>
    <property type="match status" value="1"/>
</dbReference>
<dbReference type="InterPro" id="IPR001173">
    <property type="entry name" value="Glyco_trans_2-like"/>
</dbReference>
<dbReference type="InterPro" id="IPR029044">
    <property type="entry name" value="Nucleotide-diphossugar_trans"/>
</dbReference>
<dbReference type="SUPFAM" id="SSF53448">
    <property type="entry name" value="Nucleotide-diphospho-sugar transferases"/>
    <property type="match status" value="1"/>
</dbReference>
<evidence type="ECO:0000313" key="3">
    <source>
        <dbReference type="Proteomes" id="UP000197019"/>
    </source>
</evidence>
<dbReference type="Pfam" id="PF00535">
    <property type="entry name" value="Glycos_transf_2"/>
    <property type="match status" value="1"/>
</dbReference>
<dbReference type="EMBL" id="CP022129">
    <property type="protein sequence ID" value="ASF45580.1"/>
    <property type="molecule type" value="Genomic_DNA"/>
</dbReference>
<dbReference type="Pfam" id="PF13692">
    <property type="entry name" value="Glyco_trans_1_4"/>
    <property type="match status" value="1"/>
</dbReference>
<dbReference type="Proteomes" id="UP000197019">
    <property type="component" value="Chromosome"/>
</dbReference>
<protein>
    <submittedName>
        <fullName evidence="2">Glycosyl transferase family 2</fullName>
    </submittedName>
</protein>
<dbReference type="RefSeq" id="WP_088618457.1">
    <property type="nucleotide sequence ID" value="NZ_CP022129.1"/>
</dbReference>